<name>A0A937G3R0_9BACT</name>
<evidence type="ECO:0008006" key="9">
    <source>
        <dbReference type="Google" id="ProtNLM"/>
    </source>
</evidence>
<feature type="transmembrane region" description="Helical" evidence="6">
    <location>
        <begin position="368"/>
        <end position="395"/>
    </location>
</feature>
<accession>A0A937G3R0</accession>
<dbReference type="Proteomes" id="UP000614216">
    <property type="component" value="Unassembled WGS sequence"/>
</dbReference>
<evidence type="ECO:0000313" key="7">
    <source>
        <dbReference type="EMBL" id="MBL6449863.1"/>
    </source>
</evidence>
<evidence type="ECO:0000256" key="1">
    <source>
        <dbReference type="ARBA" id="ARBA00004651"/>
    </source>
</evidence>
<evidence type="ECO:0000256" key="2">
    <source>
        <dbReference type="ARBA" id="ARBA00022475"/>
    </source>
</evidence>
<keyword evidence="2" id="KW-1003">Cell membrane</keyword>
<dbReference type="PANTHER" id="PTHR30250:SF11">
    <property type="entry name" value="O-ANTIGEN TRANSPORTER-RELATED"/>
    <property type="match status" value="1"/>
</dbReference>
<feature type="transmembrane region" description="Helical" evidence="6">
    <location>
        <begin position="197"/>
        <end position="215"/>
    </location>
</feature>
<feature type="transmembrane region" description="Helical" evidence="6">
    <location>
        <begin position="103"/>
        <end position="124"/>
    </location>
</feature>
<comment type="subcellular location">
    <subcellularLocation>
        <location evidence="1">Cell membrane</location>
        <topology evidence="1">Multi-pass membrane protein</topology>
    </subcellularLocation>
</comment>
<dbReference type="RefSeq" id="WP_202859402.1">
    <property type="nucleotide sequence ID" value="NZ_JAEUGD010000067.1"/>
</dbReference>
<feature type="transmembrane region" description="Helical" evidence="6">
    <location>
        <begin position="344"/>
        <end position="362"/>
    </location>
</feature>
<feature type="transmembrane region" description="Helical" evidence="6">
    <location>
        <begin position="282"/>
        <end position="304"/>
    </location>
</feature>
<organism evidence="7 8">
    <name type="scientific">Fulvivirga marina</name>
    <dbReference type="NCBI Taxonomy" id="2494733"/>
    <lineage>
        <taxon>Bacteria</taxon>
        <taxon>Pseudomonadati</taxon>
        <taxon>Bacteroidota</taxon>
        <taxon>Cytophagia</taxon>
        <taxon>Cytophagales</taxon>
        <taxon>Fulvivirgaceae</taxon>
        <taxon>Fulvivirga</taxon>
    </lineage>
</organism>
<evidence type="ECO:0000256" key="3">
    <source>
        <dbReference type="ARBA" id="ARBA00022692"/>
    </source>
</evidence>
<sequence>MNLRIIFKFLSTSAVIQAFNLLLSFAVIKWLSLTELGRYNIGKSIAGTFQYANLGYRYGLDRRLPESTNDELNSLRLSICIYINTGVSCLILLFITLRYGFNWFYIIYGSGGAFISGFTLIRVYFRGTDKLNYFISSSFYGGIIPIAFPILGLILFGLTGLAVSFFIVSLMVFIFYLQKIKLKPIKEVWLQKQYSLIFFKVGSIIYLTNFFQFLANNFDRFFIEAFSGLATVGEYGIIILVFSLSIIVPGSVVEMFFPQYIKDKRNKKAIMANVKKHIKMNLLLILPFICLAYVLLPYVVPLIFEKYSYLVEPMQITLIALIPYIFLGPIYCLLFAFDRHKQILLSNVIASILYFTLLYIALSNNSQIITLVYLKISYTFSYLLVMGIFLFLTLLKNKAIFNNGI</sequence>
<dbReference type="GO" id="GO:0005886">
    <property type="term" value="C:plasma membrane"/>
    <property type="evidence" value="ECO:0007669"/>
    <property type="project" value="UniProtKB-SubCell"/>
</dbReference>
<dbReference type="PANTHER" id="PTHR30250">
    <property type="entry name" value="PST FAMILY PREDICTED COLANIC ACID TRANSPORTER"/>
    <property type="match status" value="1"/>
</dbReference>
<feature type="transmembrane region" description="Helical" evidence="6">
    <location>
        <begin position="79"/>
        <end position="97"/>
    </location>
</feature>
<dbReference type="EMBL" id="JAEUGD010000067">
    <property type="protein sequence ID" value="MBL6449863.1"/>
    <property type="molecule type" value="Genomic_DNA"/>
</dbReference>
<evidence type="ECO:0000313" key="8">
    <source>
        <dbReference type="Proteomes" id="UP000614216"/>
    </source>
</evidence>
<reference evidence="7" key="1">
    <citation type="submission" date="2021-01" db="EMBL/GenBank/DDBJ databases">
        <title>Fulvivirga kasyanovii gen. nov., sp nov., a novel member of the phylum Bacteroidetes isolated from seawater in a mussel farm.</title>
        <authorList>
            <person name="Zhao L.-H."/>
            <person name="Wang Z.-J."/>
        </authorList>
    </citation>
    <scope>NUCLEOTIDE SEQUENCE</scope>
    <source>
        <strain evidence="7">29W222</strain>
    </source>
</reference>
<dbReference type="AlphaFoldDB" id="A0A937G3R0"/>
<feature type="transmembrane region" description="Helical" evidence="6">
    <location>
        <begin position="154"/>
        <end position="177"/>
    </location>
</feature>
<protein>
    <recommendedName>
        <fullName evidence="9">Polysaccharide biosynthesis protein</fullName>
    </recommendedName>
</protein>
<evidence type="ECO:0000256" key="5">
    <source>
        <dbReference type="ARBA" id="ARBA00023136"/>
    </source>
</evidence>
<keyword evidence="5 6" id="KW-0472">Membrane</keyword>
<evidence type="ECO:0000256" key="6">
    <source>
        <dbReference type="SAM" id="Phobius"/>
    </source>
</evidence>
<keyword evidence="4 6" id="KW-1133">Transmembrane helix</keyword>
<dbReference type="InterPro" id="IPR050833">
    <property type="entry name" value="Poly_Biosynth_Transport"/>
</dbReference>
<gene>
    <name evidence="7" type="ORF">JMN32_26360</name>
</gene>
<feature type="transmembrane region" description="Helical" evidence="6">
    <location>
        <begin position="235"/>
        <end position="261"/>
    </location>
</feature>
<evidence type="ECO:0000256" key="4">
    <source>
        <dbReference type="ARBA" id="ARBA00022989"/>
    </source>
</evidence>
<keyword evidence="3 6" id="KW-0812">Transmembrane</keyword>
<proteinExistence type="predicted"/>
<comment type="caution">
    <text evidence="7">The sequence shown here is derived from an EMBL/GenBank/DDBJ whole genome shotgun (WGS) entry which is preliminary data.</text>
</comment>
<keyword evidence="8" id="KW-1185">Reference proteome</keyword>
<feature type="transmembrane region" description="Helical" evidence="6">
    <location>
        <begin position="316"/>
        <end position="337"/>
    </location>
</feature>
<feature type="transmembrane region" description="Helical" evidence="6">
    <location>
        <begin position="6"/>
        <end position="28"/>
    </location>
</feature>